<dbReference type="AlphaFoldDB" id="A0A7S1T836"/>
<dbReference type="PROSITE" id="PS50920">
    <property type="entry name" value="SOLCAR"/>
    <property type="match status" value="3"/>
</dbReference>
<accession>A0A7S1T836</accession>
<dbReference type="InterPro" id="IPR023395">
    <property type="entry name" value="MCP_dom_sf"/>
</dbReference>
<dbReference type="PRINTS" id="PR00926">
    <property type="entry name" value="MITOCARRIER"/>
</dbReference>
<keyword evidence="2 7" id="KW-0813">Transport</keyword>
<evidence type="ECO:0000256" key="2">
    <source>
        <dbReference type="ARBA" id="ARBA00022448"/>
    </source>
</evidence>
<dbReference type="Gene3D" id="1.50.40.10">
    <property type="entry name" value="Mitochondrial carrier domain"/>
    <property type="match status" value="1"/>
</dbReference>
<gene>
    <name evidence="8" type="ORF">TCHU04912_LOCUS21896</name>
</gene>
<evidence type="ECO:0000256" key="6">
    <source>
        <dbReference type="PROSITE-ProRule" id="PRU00282"/>
    </source>
</evidence>
<evidence type="ECO:0000256" key="4">
    <source>
        <dbReference type="ARBA" id="ARBA00022737"/>
    </source>
</evidence>
<protein>
    <recommendedName>
        <fullName evidence="9">ADP,ATP carrier protein</fullName>
    </recommendedName>
</protein>
<dbReference type="PANTHER" id="PTHR24089">
    <property type="entry name" value="SOLUTE CARRIER FAMILY 25"/>
    <property type="match status" value="1"/>
</dbReference>
<evidence type="ECO:0000256" key="7">
    <source>
        <dbReference type="RuleBase" id="RU000488"/>
    </source>
</evidence>
<evidence type="ECO:0000256" key="5">
    <source>
        <dbReference type="ARBA" id="ARBA00023136"/>
    </source>
</evidence>
<dbReference type="SUPFAM" id="SSF103506">
    <property type="entry name" value="Mitochondrial carrier"/>
    <property type="match status" value="1"/>
</dbReference>
<dbReference type="InterPro" id="IPR018108">
    <property type="entry name" value="MCP_transmembrane"/>
</dbReference>
<keyword evidence="3 6" id="KW-0812">Transmembrane</keyword>
<feature type="repeat" description="Solcar" evidence="6">
    <location>
        <begin position="333"/>
        <end position="417"/>
    </location>
</feature>
<evidence type="ECO:0000313" key="8">
    <source>
        <dbReference type="EMBL" id="CAD9227854.1"/>
    </source>
</evidence>
<evidence type="ECO:0000256" key="3">
    <source>
        <dbReference type="ARBA" id="ARBA00022692"/>
    </source>
</evidence>
<dbReference type="EMBL" id="HBGG01042372">
    <property type="protein sequence ID" value="CAD9227854.1"/>
    <property type="molecule type" value="Transcribed_RNA"/>
</dbReference>
<name>A0A7S1T836_9CHLO</name>
<sequence>MVSGTGSTSKLPEGQFCFTFDRLSDGAAAPLQAELFPCAAVFSEAAVRSLPSSKASKQKTAKATAFAAVNLHRPFVARTRDYHMKIGCLRALFPASRVHTLSCRTAVVWGWGGCAAATRAQHVLRVVMAAAPASIQALQASHFWLRNELGASVQSFGLRSSPALDSEREGSVQISRPLPFFHQSSFHSVGEAVTTTTSASTLAASQLRLPWRTSRKEECLHEDGTVQAPSERKLSAGEATVRKLLAGGLAGAVSKSCVAPLERLTTIMMADAPGQGLVKSVKHMWCDGGLVGMWSGNAATLAKIFPQTAIQFAAFHTLKEVVSAKYAGPGREMGNLEYMLIGSAAGLLACSATYPLDTMRTQMSVTGGLKGNLFSVGSQIVKAGGVGALYKGFGATLTSDVLGSGLGFMNYEIGTKLYRELNDGRSPSPIEKGIIGALAASATLTLIMPLEVVRRRLQVQGSCGRPVLYKGTFDAFLKIYRSGGISGFYEAAMSNYLKVAPSVGSVYILYDFFCSELGLTPKPTKAE</sequence>
<feature type="repeat" description="Solcar" evidence="6">
    <location>
        <begin position="238"/>
        <end position="321"/>
    </location>
</feature>
<organism evidence="8">
    <name type="scientific">Tetraselmis chuii</name>
    <dbReference type="NCBI Taxonomy" id="63592"/>
    <lineage>
        <taxon>Eukaryota</taxon>
        <taxon>Viridiplantae</taxon>
        <taxon>Chlorophyta</taxon>
        <taxon>core chlorophytes</taxon>
        <taxon>Chlorodendrophyceae</taxon>
        <taxon>Chlorodendrales</taxon>
        <taxon>Chlorodendraceae</taxon>
        <taxon>Tetraselmis</taxon>
    </lineage>
</organism>
<keyword evidence="4" id="KW-0677">Repeat</keyword>
<dbReference type="GO" id="GO:0055085">
    <property type="term" value="P:transmembrane transport"/>
    <property type="evidence" value="ECO:0007669"/>
    <property type="project" value="InterPro"/>
</dbReference>
<dbReference type="GO" id="GO:0016020">
    <property type="term" value="C:membrane"/>
    <property type="evidence" value="ECO:0007669"/>
    <property type="project" value="UniProtKB-SubCell"/>
</dbReference>
<feature type="repeat" description="Solcar" evidence="6">
    <location>
        <begin position="427"/>
        <end position="516"/>
    </location>
</feature>
<keyword evidence="5 6" id="KW-0472">Membrane</keyword>
<reference evidence="8" key="1">
    <citation type="submission" date="2021-01" db="EMBL/GenBank/DDBJ databases">
        <authorList>
            <person name="Corre E."/>
            <person name="Pelletier E."/>
            <person name="Niang G."/>
            <person name="Scheremetjew M."/>
            <person name="Finn R."/>
            <person name="Kale V."/>
            <person name="Holt S."/>
            <person name="Cochrane G."/>
            <person name="Meng A."/>
            <person name="Brown T."/>
            <person name="Cohen L."/>
        </authorList>
    </citation>
    <scope>NUCLEOTIDE SEQUENCE</scope>
    <source>
        <strain evidence="8">PLY429</strain>
    </source>
</reference>
<evidence type="ECO:0008006" key="9">
    <source>
        <dbReference type="Google" id="ProtNLM"/>
    </source>
</evidence>
<evidence type="ECO:0000256" key="1">
    <source>
        <dbReference type="ARBA" id="ARBA00004141"/>
    </source>
</evidence>
<proteinExistence type="inferred from homology"/>
<dbReference type="Pfam" id="PF00153">
    <property type="entry name" value="Mito_carr"/>
    <property type="match status" value="3"/>
</dbReference>
<dbReference type="InterPro" id="IPR002067">
    <property type="entry name" value="MCP"/>
</dbReference>
<comment type="subcellular location">
    <subcellularLocation>
        <location evidence="1">Membrane</location>
        <topology evidence="1">Multi-pass membrane protein</topology>
    </subcellularLocation>
</comment>
<comment type="similarity">
    <text evidence="7">Belongs to the mitochondrial carrier (TC 2.A.29) family.</text>
</comment>